<keyword evidence="10" id="KW-0732">Signal</keyword>
<dbReference type="AlphaFoldDB" id="A0A840L9G5"/>
<sequence>MSFAVFRRFSTMPCPDVVLGGLLLLAVASSAQAADHTVKMLSTGKDGSMVFEPAFVKVAVGDTVVFTPTEKAAHNSASLLVPPGANGWKSDPDKEFKVKVEKEGVYLYACQPHKMMGMVGVIQAGKPGNLADAKAAAAKEQAAFAMGKDRFDKALAQVK</sequence>
<evidence type="ECO:0000256" key="7">
    <source>
        <dbReference type="ARBA" id="ARBA00023008"/>
    </source>
</evidence>
<feature type="binding site" evidence="9">
    <location>
        <position position="113"/>
    </location>
    <ligand>
        <name>Cu cation</name>
        <dbReference type="ChEBI" id="CHEBI:23378"/>
    </ligand>
</feature>
<evidence type="ECO:0000259" key="11">
    <source>
        <dbReference type="Pfam" id="PF00127"/>
    </source>
</evidence>
<keyword evidence="3" id="KW-0813">Transport</keyword>
<comment type="cofactor">
    <cofactor evidence="9">
        <name>Cu cation</name>
        <dbReference type="ChEBI" id="CHEBI:23378"/>
    </cofactor>
    <text evidence="9">Binds 1 copper ion per subunit.</text>
</comment>
<protein>
    <recommendedName>
        <fullName evidence="2 8">Pseudoazurin</fullName>
    </recommendedName>
</protein>
<feature type="binding site" evidence="9">
    <location>
        <position position="74"/>
    </location>
    <ligand>
        <name>Cu cation</name>
        <dbReference type="ChEBI" id="CHEBI:23378"/>
    </ligand>
</feature>
<evidence type="ECO:0000256" key="8">
    <source>
        <dbReference type="NCBIfam" id="TIGR02375"/>
    </source>
</evidence>
<dbReference type="GO" id="GO:0042597">
    <property type="term" value="C:periplasmic space"/>
    <property type="evidence" value="ECO:0007669"/>
    <property type="project" value="UniProtKB-SubCell"/>
</dbReference>
<dbReference type="InterPro" id="IPR001235">
    <property type="entry name" value="Copper_blue_Plastocyanin"/>
</dbReference>
<proteinExistence type="predicted"/>
<dbReference type="PRINTS" id="PR00156">
    <property type="entry name" value="COPPERBLUE"/>
</dbReference>
<evidence type="ECO:0000256" key="6">
    <source>
        <dbReference type="ARBA" id="ARBA00022982"/>
    </source>
</evidence>
<keyword evidence="13" id="KW-1185">Reference proteome</keyword>
<comment type="caution">
    <text evidence="12">The sequence shown here is derived from an EMBL/GenBank/DDBJ whole genome shotgun (WGS) entry which is preliminary data.</text>
</comment>
<reference evidence="12 13" key="1">
    <citation type="submission" date="2020-08" db="EMBL/GenBank/DDBJ databases">
        <title>Functional genomics of gut bacteria from endangered species of beetles.</title>
        <authorList>
            <person name="Carlos-Shanley C."/>
        </authorList>
    </citation>
    <scope>NUCLEOTIDE SEQUENCE [LARGE SCALE GENOMIC DNA]</scope>
    <source>
        <strain evidence="12 13">S00239</strain>
    </source>
</reference>
<dbReference type="InterPro" id="IPR028871">
    <property type="entry name" value="BlueCu_1_BS"/>
</dbReference>
<dbReference type="InterPro" id="IPR000923">
    <property type="entry name" value="BlueCu_1"/>
</dbReference>
<gene>
    <name evidence="12" type="ORF">HNP55_002937</name>
</gene>
<comment type="subcellular location">
    <subcellularLocation>
        <location evidence="1">Periplasm</location>
    </subcellularLocation>
</comment>
<evidence type="ECO:0000256" key="10">
    <source>
        <dbReference type="SAM" id="SignalP"/>
    </source>
</evidence>
<dbReference type="Pfam" id="PF00127">
    <property type="entry name" value="Copper-bind"/>
    <property type="match status" value="1"/>
</dbReference>
<dbReference type="PROSITE" id="PS00196">
    <property type="entry name" value="COPPER_BLUE"/>
    <property type="match status" value="1"/>
</dbReference>
<dbReference type="InterPro" id="IPR002386">
    <property type="entry name" value="Amicyanin/Pseudoazurin"/>
</dbReference>
<organism evidence="12 13">
    <name type="scientific">Roseateles oligotrophus</name>
    <dbReference type="NCBI Taxonomy" id="1769250"/>
    <lineage>
        <taxon>Bacteria</taxon>
        <taxon>Pseudomonadati</taxon>
        <taxon>Pseudomonadota</taxon>
        <taxon>Betaproteobacteria</taxon>
        <taxon>Burkholderiales</taxon>
        <taxon>Sphaerotilaceae</taxon>
        <taxon>Roseateles</taxon>
    </lineage>
</organism>
<evidence type="ECO:0000256" key="5">
    <source>
        <dbReference type="ARBA" id="ARBA00022764"/>
    </source>
</evidence>
<keyword evidence="4 9" id="KW-0479">Metal-binding</keyword>
<dbReference type="PRINTS" id="PR00155">
    <property type="entry name" value="AMICYANIN"/>
</dbReference>
<feature type="binding site" evidence="9">
    <location>
        <position position="110"/>
    </location>
    <ligand>
        <name>Cu cation</name>
        <dbReference type="ChEBI" id="CHEBI:23378"/>
    </ligand>
</feature>
<feature type="domain" description="Blue (type 1) copper" evidence="11">
    <location>
        <begin position="39"/>
        <end position="123"/>
    </location>
</feature>
<evidence type="ECO:0000256" key="1">
    <source>
        <dbReference type="ARBA" id="ARBA00004418"/>
    </source>
</evidence>
<dbReference type="GO" id="GO:0009055">
    <property type="term" value="F:electron transfer activity"/>
    <property type="evidence" value="ECO:0007669"/>
    <property type="project" value="InterPro"/>
</dbReference>
<keyword evidence="6" id="KW-0249">Electron transport</keyword>
<dbReference type="InterPro" id="IPR008972">
    <property type="entry name" value="Cupredoxin"/>
</dbReference>
<dbReference type="RefSeq" id="WP_184300646.1">
    <property type="nucleotide sequence ID" value="NZ_JACHLP010000005.1"/>
</dbReference>
<name>A0A840L9G5_9BURK</name>
<feature type="chain" id="PRO_5032873115" description="Pseudoazurin" evidence="10">
    <location>
        <begin position="34"/>
        <end position="159"/>
    </location>
</feature>
<evidence type="ECO:0000256" key="4">
    <source>
        <dbReference type="ARBA" id="ARBA00022723"/>
    </source>
</evidence>
<dbReference type="SUPFAM" id="SSF49503">
    <property type="entry name" value="Cupredoxins"/>
    <property type="match status" value="1"/>
</dbReference>
<dbReference type="NCBIfam" id="TIGR02375">
    <property type="entry name" value="pseudoazurin"/>
    <property type="match status" value="1"/>
</dbReference>
<feature type="signal peptide" evidence="10">
    <location>
        <begin position="1"/>
        <end position="33"/>
    </location>
</feature>
<evidence type="ECO:0000256" key="9">
    <source>
        <dbReference type="PIRSR" id="PIRSR602386-1"/>
    </source>
</evidence>
<keyword evidence="5" id="KW-0574">Periplasm</keyword>
<dbReference type="EMBL" id="JACHLP010000005">
    <property type="protein sequence ID" value="MBB4844401.1"/>
    <property type="molecule type" value="Genomic_DNA"/>
</dbReference>
<evidence type="ECO:0000313" key="12">
    <source>
        <dbReference type="EMBL" id="MBB4844401.1"/>
    </source>
</evidence>
<dbReference type="Proteomes" id="UP000562027">
    <property type="component" value="Unassembled WGS sequence"/>
</dbReference>
<keyword evidence="7 9" id="KW-0186">Copper</keyword>
<evidence type="ECO:0000313" key="13">
    <source>
        <dbReference type="Proteomes" id="UP000562027"/>
    </source>
</evidence>
<feature type="binding site" evidence="9">
    <location>
        <position position="118"/>
    </location>
    <ligand>
        <name>Cu cation</name>
        <dbReference type="ChEBI" id="CHEBI:23378"/>
    </ligand>
</feature>
<accession>A0A840L9G5</accession>
<dbReference type="Gene3D" id="2.60.40.420">
    <property type="entry name" value="Cupredoxins - blue copper proteins"/>
    <property type="match status" value="1"/>
</dbReference>
<evidence type="ECO:0000256" key="3">
    <source>
        <dbReference type="ARBA" id="ARBA00022448"/>
    </source>
</evidence>
<dbReference type="InterPro" id="IPR012745">
    <property type="entry name" value="Pseudoazurin"/>
</dbReference>
<evidence type="ECO:0000256" key="2">
    <source>
        <dbReference type="ARBA" id="ARBA00016984"/>
    </source>
</evidence>
<dbReference type="GO" id="GO:0005507">
    <property type="term" value="F:copper ion binding"/>
    <property type="evidence" value="ECO:0007669"/>
    <property type="project" value="UniProtKB-UniRule"/>
</dbReference>